<dbReference type="Proteomes" id="UP001155128">
    <property type="component" value="Unassembled WGS sequence"/>
</dbReference>
<accession>A0A9X2J2J7</accession>
<comment type="caution">
    <text evidence="1">The sequence shown here is derived from an EMBL/GenBank/DDBJ whole genome shotgun (WGS) entry which is preliminary data.</text>
</comment>
<dbReference type="EMBL" id="JAMSHT010000001">
    <property type="protein sequence ID" value="MCM8557095.1"/>
    <property type="molecule type" value="Genomic_DNA"/>
</dbReference>
<organism evidence="1 2">
    <name type="scientific">Sphingomicrobium sediminis</name>
    <dbReference type="NCBI Taxonomy" id="2950949"/>
    <lineage>
        <taxon>Bacteria</taxon>
        <taxon>Pseudomonadati</taxon>
        <taxon>Pseudomonadota</taxon>
        <taxon>Alphaproteobacteria</taxon>
        <taxon>Sphingomonadales</taxon>
        <taxon>Sphingomonadaceae</taxon>
        <taxon>Sphingomicrobium</taxon>
    </lineage>
</organism>
<sequence>MIDLLLAAMIANPSVPSNPNEVVVVCWREQLSSILDQCASMPASQLATFVPPEEALELKAGYGAYFRMANEGAGEPKRYKVVLRTSVN</sequence>
<dbReference type="RefSeq" id="WP_252112858.1">
    <property type="nucleotide sequence ID" value="NZ_JAMSHT010000001.1"/>
</dbReference>
<gene>
    <name evidence="1" type="ORF">NDO55_04590</name>
</gene>
<evidence type="ECO:0000313" key="2">
    <source>
        <dbReference type="Proteomes" id="UP001155128"/>
    </source>
</evidence>
<dbReference type="AlphaFoldDB" id="A0A9X2J2J7"/>
<reference evidence="1" key="1">
    <citation type="submission" date="2022-06" db="EMBL/GenBank/DDBJ databases">
        <title>Sphingomicrobium sedimins sp. nov., a marine bacterium isolated from tidal flat.</title>
        <authorList>
            <person name="Kim C.-H."/>
            <person name="Yoo Y."/>
            <person name="Kim J.-J."/>
        </authorList>
    </citation>
    <scope>NUCLEOTIDE SEQUENCE</scope>
    <source>
        <strain evidence="1">GRR-S6-50</strain>
    </source>
</reference>
<proteinExistence type="predicted"/>
<name>A0A9X2J2J7_9SPHN</name>
<keyword evidence="2" id="KW-1185">Reference proteome</keyword>
<evidence type="ECO:0000313" key="1">
    <source>
        <dbReference type="EMBL" id="MCM8557095.1"/>
    </source>
</evidence>
<protein>
    <submittedName>
        <fullName evidence="1">Uncharacterized protein</fullName>
    </submittedName>
</protein>